<dbReference type="Proteomes" id="UP001500298">
    <property type="component" value="Unassembled WGS sequence"/>
</dbReference>
<dbReference type="PANTHER" id="PTHR28106:SF1">
    <property type="entry name" value="MITOCHONDRIAL ATPASE COMPLEX SUBUNIT ATP10"/>
    <property type="match status" value="1"/>
</dbReference>
<keyword evidence="2" id="KW-1185">Reference proteome</keyword>
<gene>
    <name evidence="1" type="ORF">GCM10023331_23340</name>
</gene>
<organism evidence="1 2">
    <name type="scientific">Algivirga pacifica</name>
    <dbReference type="NCBI Taxonomy" id="1162670"/>
    <lineage>
        <taxon>Bacteria</taxon>
        <taxon>Pseudomonadati</taxon>
        <taxon>Bacteroidota</taxon>
        <taxon>Cytophagia</taxon>
        <taxon>Cytophagales</taxon>
        <taxon>Flammeovirgaceae</taxon>
        <taxon>Algivirga</taxon>
    </lineage>
</organism>
<dbReference type="PANTHER" id="PTHR28106">
    <property type="entry name" value="MITOCHONDRIAL ATPASE COMPLEX SUBUNIT ATP10"/>
    <property type="match status" value="1"/>
</dbReference>
<sequence>MMRREHFLLGILLLIFTTPVIAQKGKVFPKLEMITVDRQMMTLPLKKSVKPSLIVMACSPKAEKVMSTWAQPFYDNFLSASPKGQLFEMKVYEVEVFFAGMLGGVKNSLEGQVLKRMKTNVDPKLHSHAGIYKGDVRSLRKKLSIEKSSPKLFVLNTNGKIVHMVSGEYTPQKMRSIEAALDRL</sequence>
<dbReference type="InterPro" id="IPR007849">
    <property type="entry name" value="ATP10"/>
</dbReference>
<accession>A0ABP9DBX2</accession>
<proteinExistence type="predicted"/>
<evidence type="ECO:0000313" key="1">
    <source>
        <dbReference type="EMBL" id="GAA4837479.1"/>
    </source>
</evidence>
<evidence type="ECO:0000313" key="2">
    <source>
        <dbReference type="Proteomes" id="UP001500298"/>
    </source>
</evidence>
<comment type="caution">
    <text evidence="1">The sequence shown here is derived from an EMBL/GenBank/DDBJ whole genome shotgun (WGS) entry which is preliminary data.</text>
</comment>
<evidence type="ECO:0008006" key="3">
    <source>
        <dbReference type="Google" id="ProtNLM"/>
    </source>
</evidence>
<dbReference type="EMBL" id="BAABJX010000035">
    <property type="protein sequence ID" value="GAA4837479.1"/>
    <property type="molecule type" value="Genomic_DNA"/>
</dbReference>
<dbReference type="RefSeq" id="WP_345371998.1">
    <property type="nucleotide sequence ID" value="NZ_BAABJX010000035.1"/>
</dbReference>
<protein>
    <recommendedName>
        <fullName evidence="3">Thioredoxin domain-containing protein</fullName>
    </recommendedName>
</protein>
<reference evidence="2" key="1">
    <citation type="journal article" date="2019" name="Int. J. Syst. Evol. Microbiol.">
        <title>The Global Catalogue of Microorganisms (GCM) 10K type strain sequencing project: providing services to taxonomists for standard genome sequencing and annotation.</title>
        <authorList>
            <consortium name="The Broad Institute Genomics Platform"/>
            <consortium name="The Broad Institute Genome Sequencing Center for Infectious Disease"/>
            <person name="Wu L."/>
            <person name="Ma J."/>
        </authorList>
    </citation>
    <scope>NUCLEOTIDE SEQUENCE [LARGE SCALE GENOMIC DNA]</scope>
    <source>
        <strain evidence="2">JCM 18326</strain>
    </source>
</reference>
<name>A0ABP9DBX2_9BACT</name>